<keyword evidence="3" id="KW-0677">Repeat</keyword>
<dbReference type="PROSITE" id="PS50157">
    <property type="entry name" value="ZINC_FINGER_C2H2_2"/>
    <property type="match status" value="2"/>
</dbReference>
<dbReference type="Pfam" id="PF04082">
    <property type="entry name" value="Fungal_trans"/>
    <property type="match status" value="1"/>
</dbReference>
<gene>
    <name evidence="10" type="ORF">N7493_011030</name>
</gene>
<keyword evidence="6" id="KW-0539">Nucleus</keyword>
<feature type="domain" description="C2H2-type" evidence="9">
    <location>
        <begin position="41"/>
        <end position="63"/>
    </location>
</feature>
<evidence type="ECO:0000259" key="9">
    <source>
        <dbReference type="PROSITE" id="PS50157"/>
    </source>
</evidence>
<dbReference type="SUPFAM" id="SSF57667">
    <property type="entry name" value="beta-beta-alpha zinc fingers"/>
    <property type="match status" value="1"/>
</dbReference>
<keyword evidence="2" id="KW-0479">Metal-binding</keyword>
<dbReference type="EMBL" id="JAQJAN010000020">
    <property type="protein sequence ID" value="KAJ5703892.1"/>
    <property type="molecule type" value="Genomic_DNA"/>
</dbReference>
<proteinExistence type="predicted"/>
<feature type="domain" description="C2H2-type" evidence="9">
    <location>
        <begin position="11"/>
        <end position="40"/>
    </location>
</feature>
<protein>
    <recommendedName>
        <fullName evidence="9">C2H2-type domain-containing protein</fullName>
    </recommendedName>
</protein>
<reference evidence="10" key="2">
    <citation type="submission" date="2023-01" db="EMBL/GenBank/DDBJ databases">
        <authorList>
            <person name="Petersen C."/>
        </authorList>
    </citation>
    <scope>NUCLEOTIDE SEQUENCE</scope>
    <source>
        <strain evidence="10">IBT 17514</strain>
    </source>
</reference>
<dbReference type="AlphaFoldDB" id="A0AAD6HBC1"/>
<evidence type="ECO:0000256" key="1">
    <source>
        <dbReference type="ARBA" id="ARBA00004123"/>
    </source>
</evidence>
<organism evidence="10 11">
    <name type="scientific">Penicillium malachiteum</name>
    <dbReference type="NCBI Taxonomy" id="1324776"/>
    <lineage>
        <taxon>Eukaryota</taxon>
        <taxon>Fungi</taxon>
        <taxon>Dikarya</taxon>
        <taxon>Ascomycota</taxon>
        <taxon>Pezizomycotina</taxon>
        <taxon>Eurotiomycetes</taxon>
        <taxon>Eurotiomycetidae</taxon>
        <taxon>Eurotiales</taxon>
        <taxon>Aspergillaceae</taxon>
        <taxon>Penicillium</taxon>
    </lineage>
</organism>
<evidence type="ECO:0000256" key="6">
    <source>
        <dbReference type="ARBA" id="ARBA00023242"/>
    </source>
</evidence>
<evidence type="ECO:0000313" key="10">
    <source>
        <dbReference type="EMBL" id="KAJ5703892.1"/>
    </source>
</evidence>
<dbReference type="PANTHER" id="PTHR40626:SF11">
    <property type="entry name" value="ZINC FINGER PROTEIN YPR022C"/>
    <property type="match status" value="1"/>
</dbReference>
<sequence length="709" mass="80167">MTSDISNNPPYACSQPGCDRKFLRKEHLRRHCLNHSPEKIYTCEDCPRVFVRRDLYRRHKARHDRCIFYRRPSGAFDSTELKSDKIKSDLNLSEKLIEDDNLETAHMQAQEDDKPEKYKPAAMNLFTPSSISTQQEGQTIDWMFESILSTGNDDWANLDLFEGDLSLPDDALNGEPVAVNVIEDQNNSNNDEEKISSWSSVRYRLLESLNNLDSEVLNSAFFHPENLKMFHGLYFQHYHPHFPMLHRPTFTISDVHPLLLCALVALGSTLAEDKNFFLLGQRVHDALQLTVINNGSFAPPISLWCLQTWLLLQAHGKMMSSRKSFELAQVFHAAILTSMKQSDPSASDRSMAGTEAKKDWTAWIQEESWRRAAFFALCMDAQHACLFGHSPVLSVSDMRMSLPCKEALWECSTPQAWSQMLQSGNLKQPVDFLTTLRVILKESIMPSAYSEYARFIILHGLICLQAHLQRTPPLTLGIEHSESGSSGEGEGSQDSAPEKIPSWKNEMGRALSAWSNCLLALQPSLCLIAAGPLYRMAQITLHVKVIDLLILAKDHNHVSSLQTSEKYTQARGRMYDWASSDSAREAVKFSLLLVRETMFSGQPYRAQEDRIAPRPWCLYIAVLTLWAYGEIKQDNCPSNQDNSREATAEEYMIQMTQALESGLKDCVQVADVAGLLGATRGALANCRWELLQEACQVLENLSLSHNVQE</sequence>
<keyword evidence="11" id="KW-1185">Reference proteome</keyword>
<dbReference type="SMART" id="SM00355">
    <property type="entry name" value="ZnF_C2H2"/>
    <property type="match status" value="2"/>
</dbReference>
<evidence type="ECO:0000256" key="4">
    <source>
        <dbReference type="ARBA" id="ARBA00022771"/>
    </source>
</evidence>
<accession>A0AAD6HBC1</accession>
<evidence type="ECO:0000256" key="8">
    <source>
        <dbReference type="SAM" id="MobiDB-lite"/>
    </source>
</evidence>
<evidence type="ECO:0000256" key="3">
    <source>
        <dbReference type="ARBA" id="ARBA00022737"/>
    </source>
</evidence>
<dbReference type="Proteomes" id="UP001215712">
    <property type="component" value="Unassembled WGS sequence"/>
</dbReference>
<dbReference type="InterPro" id="IPR036236">
    <property type="entry name" value="Znf_C2H2_sf"/>
</dbReference>
<keyword evidence="5" id="KW-0862">Zinc</keyword>
<dbReference type="PROSITE" id="PS00028">
    <property type="entry name" value="ZINC_FINGER_C2H2_1"/>
    <property type="match status" value="2"/>
</dbReference>
<feature type="region of interest" description="Disordered" evidence="8">
    <location>
        <begin position="477"/>
        <end position="500"/>
    </location>
</feature>
<dbReference type="GO" id="GO:0000981">
    <property type="term" value="F:DNA-binding transcription factor activity, RNA polymerase II-specific"/>
    <property type="evidence" value="ECO:0007669"/>
    <property type="project" value="InterPro"/>
</dbReference>
<dbReference type="InterPro" id="IPR051059">
    <property type="entry name" value="VerF-like"/>
</dbReference>
<dbReference type="Pfam" id="PF00096">
    <property type="entry name" value="zf-C2H2"/>
    <property type="match status" value="1"/>
</dbReference>
<comment type="subcellular location">
    <subcellularLocation>
        <location evidence="1">Nucleus</location>
    </subcellularLocation>
</comment>
<dbReference type="Gene3D" id="3.30.160.60">
    <property type="entry name" value="Classic Zinc Finger"/>
    <property type="match status" value="1"/>
</dbReference>
<dbReference type="GO" id="GO:0006351">
    <property type="term" value="P:DNA-templated transcription"/>
    <property type="evidence" value="ECO:0007669"/>
    <property type="project" value="InterPro"/>
</dbReference>
<comment type="caution">
    <text evidence="10">The sequence shown here is derived from an EMBL/GenBank/DDBJ whole genome shotgun (WGS) entry which is preliminary data.</text>
</comment>
<dbReference type="GO" id="GO:0000785">
    <property type="term" value="C:chromatin"/>
    <property type="evidence" value="ECO:0007669"/>
    <property type="project" value="TreeGrafter"/>
</dbReference>
<dbReference type="GO" id="GO:0000978">
    <property type="term" value="F:RNA polymerase II cis-regulatory region sequence-specific DNA binding"/>
    <property type="evidence" value="ECO:0007669"/>
    <property type="project" value="InterPro"/>
</dbReference>
<evidence type="ECO:0000256" key="2">
    <source>
        <dbReference type="ARBA" id="ARBA00022723"/>
    </source>
</evidence>
<name>A0AAD6HBC1_9EURO</name>
<dbReference type="InterPro" id="IPR013087">
    <property type="entry name" value="Znf_C2H2_type"/>
</dbReference>
<dbReference type="CDD" id="cd12148">
    <property type="entry name" value="fungal_TF_MHR"/>
    <property type="match status" value="1"/>
</dbReference>
<evidence type="ECO:0000256" key="5">
    <source>
        <dbReference type="ARBA" id="ARBA00022833"/>
    </source>
</evidence>
<dbReference type="PANTHER" id="PTHR40626">
    <property type="entry name" value="MIP31509P"/>
    <property type="match status" value="1"/>
</dbReference>
<evidence type="ECO:0000256" key="7">
    <source>
        <dbReference type="PROSITE-ProRule" id="PRU00042"/>
    </source>
</evidence>
<dbReference type="GO" id="GO:0005634">
    <property type="term" value="C:nucleus"/>
    <property type="evidence" value="ECO:0007669"/>
    <property type="project" value="UniProtKB-SubCell"/>
</dbReference>
<dbReference type="GO" id="GO:0008270">
    <property type="term" value="F:zinc ion binding"/>
    <property type="evidence" value="ECO:0007669"/>
    <property type="project" value="UniProtKB-KW"/>
</dbReference>
<reference evidence="10" key="1">
    <citation type="journal article" date="2023" name="IMA Fungus">
        <title>Comparative genomic study of the Penicillium genus elucidates a diverse pangenome and 15 lateral gene transfer events.</title>
        <authorList>
            <person name="Petersen C."/>
            <person name="Sorensen T."/>
            <person name="Nielsen M.R."/>
            <person name="Sondergaard T.E."/>
            <person name="Sorensen J.L."/>
            <person name="Fitzpatrick D.A."/>
            <person name="Frisvad J.C."/>
            <person name="Nielsen K.L."/>
        </authorList>
    </citation>
    <scope>NUCLEOTIDE SEQUENCE</scope>
    <source>
        <strain evidence="10">IBT 17514</strain>
    </source>
</reference>
<evidence type="ECO:0000313" key="11">
    <source>
        <dbReference type="Proteomes" id="UP001215712"/>
    </source>
</evidence>
<keyword evidence="4 7" id="KW-0863">Zinc-finger</keyword>
<dbReference type="InterPro" id="IPR007219">
    <property type="entry name" value="XnlR_reg_dom"/>
</dbReference>